<dbReference type="EMBL" id="FOFA01000003">
    <property type="protein sequence ID" value="SEQ44858.1"/>
    <property type="molecule type" value="Genomic_DNA"/>
</dbReference>
<dbReference type="AlphaFoldDB" id="A0A1H9G504"/>
<dbReference type="Gene3D" id="3.30.300.20">
    <property type="match status" value="1"/>
</dbReference>
<organism evidence="1 2">
    <name type="scientific">Microlunatus flavus</name>
    <dbReference type="NCBI Taxonomy" id="1036181"/>
    <lineage>
        <taxon>Bacteria</taxon>
        <taxon>Bacillati</taxon>
        <taxon>Actinomycetota</taxon>
        <taxon>Actinomycetes</taxon>
        <taxon>Propionibacteriales</taxon>
        <taxon>Propionibacteriaceae</taxon>
        <taxon>Microlunatus</taxon>
    </lineage>
</organism>
<dbReference type="Proteomes" id="UP000198504">
    <property type="component" value="Unassembled WGS sequence"/>
</dbReference>
<dbReference type="InterPro" id="IPR015946">
    <property type="entry name" value="KH_dom-like_a/b"/>
</dbReference>
<gene>
    <name evidence="1" type="ORF">SAMN05421756_103489</name>
</gene>
<dbReference type="STRING" id="1036181.SAMN05421756_103489"/>
<dbReference type="Pfam" id="PF02566">
    <property type="entry name" value="OsmC"/>
    <property type="match status" value="1"/>
</dbReference>
<keyword evidence="2" id="KW-1185">Reference proteome</keyword>
<proteinExistence type="predicted"/>
<dbReference type="SUPFAM" id="SSF82784">
    <property type="entry name" value="OsmC-like"/>
    <property type="match status" value="1"/>
</dbReference>
<protein>
    <submittedName>
        <fullName evidence="1">OsmC-like protein</fullName>
    </submittedName>
</protein>
<evidence type="ECO:0000313" key="1">
    <source>
        <dbReference type="EMBL" id="SEQ44858.1"/>
    </source>
</evidence>
<evidence type="ECO:0000313" key="2">
    <source>
        <dbReference type="Proteomes" id="UP000198504"/>
    </source>
</evidence>
<sequence>MDDFSVVAAAGSWRSESGTAVHVPHRWTDEGVTVEAPFTGAHLLHLAVAGCVLNDVYREAARLGVVVDGVRVRANGGFDPGSWRSTGITYAVDLDIPAGPDQRAALLAAVDAVAEIPQALRQGADVSRSPEGFKA</sequence>
<reference evidence="2" key="1">
    <citation type="submission" date="2016-10" db="EMBL/GenBank/DDBJ databases">
        <authorList>
            <person name="Varghese N."/>
            <person name="Submissions S."/>
        </authorList>
    </citation>
    <scope>NUCLEOTIDE SEQUENCE [LARGE SCALE GENOMIC DNA]</scope>
    <source>
        <strain evidence="2">CGMCC 4.6856</strain>
    </source>
</reference>
<dbReference type="InterPro" id="IPR036102">
    <property type="entry name" value="OsmC/Ohrsf"/>
</dbReference>
<name>A0A1H9G504_9ACTN</name>
<dbReference type="InterPro" id="IPR003718">
    <property type="entry name" value="OsmC/Ohr_fam"/>
</dbReference>
<dbReference type="RefSeq" id="WP_232506236.1">
    <property type="nucleotide sequence ID" value="NZ_FOFA01000003.1"/>
</dbReference>
<accession>A0A1H9G504</accession>